<name>A0ACC5RD56_9HYPH</name>
<dbReference type="Proteomes" id="UP000616151">
    <property type="component" value="Unassembled WGS sequence"/>
</dbReference>
<organism evidence="1 2">
    <name type="scientific">Taklimakanibacter albus</name>
    <dbReference type="NCBI Taxonomy" id="2800327"/>
    <lineage>
        <taxon>Bacteria</taxon>
        <taxon>Pseudomonadati</taxon>
        <taxon>Pseudomonadota</taxon>
        <taxon>Alphaproteobacteria</taxon>
        <taxon>Hyphomicrobiales</taxon>
        <taxon>Aestuariivirgaceae</taxon>
        <taxon>Taklimakanibacter</taxon>
    </lineage>
</organism>
<evidence type="ECO:0000313" key="1">
    <source>
        <dbReference type="EMBL" id="MBK1870415.1"/>
    </source>
</evidence>
<dbReference type="EMBL" id="JAENHL010000008">
    <property type="protein sequence ID" value="MBK1870415.1"/>
    <property type="molecule type" value="Genomic_DNA"/>
</dbReference>
<gene>
    <name evidence="1" type="ORF">JHL16_28885</name>
</gene>
<reference evidence="1" key="1">
    <citation type="submission" date="2021-01" db="EMBL/GenBank/DDBJ databases">
        <authorList>
            <person name="Sun Q."/>
        </authorList>
    </citation>
    <scope>NUCLEOTIDE SEQUENCE</scope>
    <source>
        <strain evidence="1">YIM B02566</strain>
    </source>
</reference>
<sequence length="115" mass="12434">MKEFDDRLKDLEKRLDTSLNQRKGPEGPDKTEGSAAGLAMRAVTEMFVGLAVCMGLGWMVDKYFGTAPWVMLALMPFGIAAGVVNVMRLSKSKQAEEILGGKGPVAPSVKDDDED</sequence>
<evidence type="ECO:0000313" key="2">
    <source>
        <dbReference type="Proteomes" id="UP000616151"/>
    </source>
</evidence>
<keyword evidence="2" id="KW-1185">Reference proteome</keyword>
<protein>
    <submittedName>
        <fullName evidence="1">AtpZ/AtpI family protein</fullName>
    </submittedName>
</protein>
<proteinExistence type="predicted"/>
<accession>A0ACC5RD56</accession>
<comment type="caution">
    <text evidence="1">The sequence shown here is derived from an EMBL/GenBank/DDBJ whole genome shotgun (WGS) entry which is preliminary data.</text>
</comment>